<evidence type="ECO:0008006" key="4">
    <source>
        <dbReference type="Google" id="ProtNLM"/>
    </source>
</evidence>
<name>A0A1W0XBN7_HYPEX</name>
<keyword evidence="1" id="KW-0732">Signal</keyword>
<proteinExistence type="predicted"/>
<dbReference type="Proteomes" id="UP000192578">
    <property type="component" value="Unassembled WGS sequence"/>
</dbReference>
<evidence type="ECO:0000313" key="2">
    <source>
        <dbReference type="EMBL" id="OQV24925.1"/>
    </source>
</evidence>
<keyword evidence="3" id="KW-1185">Reference proteome</keyword>
<comment type="caution">
    <text evidence="2">The sequence shown here is derived from an EMBL/GenBank/DDBJ whole genome shotgun (WGS) entry which is preliminary data.</text>
</comment>
<sequence length="188" mass="20409">MFQMTSVLAVAVMVVSLVVCGTSSGNSPGIPTDPQPRSPGMLICDGAQAEYRVQDSHVYHMAFPTITDAAILARARVVSVQIGSDPNNPACQAHRYPPQAPVSFQNSFTIIAPYNQCGFIERVNPLTHEISYTGQASILVHYPHPPGMPHIFRPKTIRMDLVCRTEGVSRSAASNPQGNWSYGMRDVA</sequence>
<feature type="chain" id="PRO_5012686922" description="ZP domain-containing protein" evidence="1">
    <location>
        <begin position="26"/>
        <end position="188"/>
    </location>
</feature>
<evidence type="ECO:0000256" key="1">
    <source>
        <dbReference type="SAM" id="SignalP"/>
    </source>
</evidence>
<evidence type="ECO:0000313" key="3">
    <source>
        <dbReference type="Proteomes" id="UP000192578"/>
    </source>
</evidence>
<feature type="signal peptide" evidence="1">
    <location>
        <begin position="1"/>
        <end position="25"/>
    </location>
</feature>
<gene>
    <name evidence="2" type="ORF">BV898_01137</name>
</gene>
<dbReference type="AlphaFoldDB" id="A0A1W0XBN7"/>
<accession>A0A1W0XBN7</accession>
<organism evidence="2 3">
    <name type="scientific">Hypsibius exemplaris</name>
    <name type="common">Freshwater tardigrade</name>
    <dbReference type="NCBI Taxonomy" id="2072580"/>
    <lineage>
        <taxon>Eukaryota</taxon>
        <taxon>Metazoa</taxon>
        <taxon>Ecdysozoa</taxon>
        <taxon>Tardigrada</taxon>
        <taxon>Eutardigrada</taxon>
        <taxon>Parachela</taxon>
        <taxon>Hypsibioidea</taxon>
        <taxon>Hypsibiidae</taxon>
        <taxon>Hypsibius</taxon>
    </lineage>
</organism>
<protein>
    <recommendedName>
        <fullName evidence="4">ZP domain-containing protein</fullName>
    </recommendedName>
</protein>
<dbReference type="EMBL" id="MTYJ01000004">
    <property type="protein sequence ID" value="OQV24925.1"/>
    <property type="molecule type" value="Genomic_DNA"/>
</dbReference>
<reference evidence="3" key="1">
    <citation type="submission" date="2017-01" db="EMBL/GenBank/DDBJ databases">
        <title>Comparative genomics of anhydrobiosis in the tardigrade Hypsibius dujardini.</title>
        <authorList>
            <person name="Yoshida Y."/>
            <person name="Koutsovoulos G."/>
            <person name="Laetsch D."/>
            <person name="Stevens L."/>
            <person name="Kumar S."/>
            <person name="Horikawa D."/>
            <person name="Ishino K."/>
            <person name="Komine S."/>
            <person name="Tomita M."/>
            <person name="Blaxter M."/>
            <person name="Arakawa K."/>
        </authorList>
    </citation>
    <scope>NUCLEOTIDE SEQUENCE [LARGE SCALE GENOMIC DNA]</scope>
    <source>
        <strain evidence="3">Z151</strain>
    </source>
</reference>